<name>A0AA89BQG0_PINIB</name>
<organism evidence="1 2">
    <name type="scientific">Pinctada imbricata</name>
    <name type="common">Atlantic pearl-oyster</name>
    <name type="synonym">Pinctada martensii</name>
    <dbReference type="NCBI Taxonomy" id="66713"/>
    <lineage>
        <taxon>Eukaryota</taxon>
        <taxon>Metazoa</taxon>
        <taxon>Spiralia</taxon>
        <taxon>Lophotrochozoa</taxon>
        <taxon>Mollusca</taxon>
        <taxon>Bivalvia</taxon>
        <taxon>Autobranchia</taxon>
        <taxon>Pteriomorphia</taxon>
        <taxon>Pterioida</taxon>
        <taxon>Pterioidea</taxon>
        <taxon>Pteriidae</taxon>
        <taxon>Pinctada</taxon>
    </lineage>
</organism>
<proteinExistence type="predicted"/>
<accession>A0AA89BQG0</accession>
<protein>
    <submittedName>
        <fullName evidence="1">Uncharacterized protein</fullName>
    </submittedName>
</protein>
<evidence type="ECO:0000313" key="2">
    <source>
        <dbReference type="Proteomes" id="UP001186944"/>
    </source>
</evidence>
<dbReference type="EMBL" id="VSWD01000011">
    <property type="protein sequence ID" value="KAK3087386.1"/>
    <property type="molecule type" value="Genomic_DNA"/>
</dbReference>
<dbReference type="PANTHER" id="PTHR46791:SF13">
    <property type="entry name" value="CLR5 DOMAIN-CONTAINING PROTEIN"/>
    <property type="match status" value="1"/>
</dbReference>
<gene>
    <name evidence="1" type="ORF">FSP39_005257</name>
</gene>
<dbReference type="AlphaFoldDB" id="A0AA89BQG0"/>
<dbReference type="PANTHER" id="PTHR46791">
    <property type="entry name" value="EXPRESSED PROTEIN"/>
    <property type="match status" value="1"/>
</dbReference>
<dbReference type="Proteomes" id="UP001186944">
    <property type="component" value="Unassembled WGS sequence"/>
</dbReference>
<sequence length="127" mass="15208">MGKWLIENIFCIERLHRQIVADILRELDPEGVQGRTRHRFSRRSYVNKGPNYLIHLDWYDKLKQFWFPIHGAVDGECARFCFMDILHEELDCVRMEWNQHRVRASRNSESPAGKPDMLFYLPNLFGD</sequence>
<reference evidence="1" key="1">
    <citation type="submission" date="2019-08" db="EMBL/GenBank/DDBJ databases">
        <title>The improved chromosome-level genome for the pearl oyster Pinctada fucata martensii using PacBio sequencing and Hi-C.</title>
        <authorList>
            <person name="Zheng Z."/>
        </authorList>
    </citation>
    <scope>NUCLEOTIDE SEQUENCE</scope>
    <source>
        <strain evidence="1">ZZ-2019</strain>
        <tissue evidence="1">Adductor muscle</tissue>
    </source>
</reference>
<comment type="caution">
    <text evidence="1">The sequence shown here is derived from an EMBL/GenBank/DDBJ whole genome shotgun (WGS) entry which is preliminary data.</text>
</comment>
<keyword evidence="2" id="KW-1185">Reference proteome</keyword>
<evidence type="ECO:0000313" key="1">
    <source>
        <dbReference type="EMBL" id="KAK3087386.1"/>
    </source>
</evidence>